<name>A0A2R6B3Y6_9ARCH</name>
<dbReference type="AlphaFoldDB" id="A0A2R6B3Y6"/>
<evidence type="ECO:0000256" key="1">
    <source>
        <dbReference type="SAM" id="Phobius"/>
    </source>
</evidence>
<sequence>MRIWFSSVMVEYYKLFYMQRVSLLSEMKIAVKCACIGGGCKAVLIPRLFGLAFQTFKLIFGLVFLIWWG</sequence>
<feature type="transmembrane region" description="Helical" evidence="1">
    <location>
        <begin position="48"/>
        <end position="68"/>
    </location>
</feature>
<organism evidence="2 3">
    <name type="scientific">Candidatus Marsarchaeota G2 archaeon ECH_B_2</name>
    <dbReference type="NCBI Taxonomy" id="1978160"/>
    <lineage>
        <taxon>Archaea</taxon>
        <taxon>Candidatus Marsarchaeota</taxon>
        <taxon>Candidatus Marsarchaeota group 2</taxon>
    </lineage>
</organism>
<reference evidence="2 3" key="1">
    <citation type="submission" date="2017-04" db="EMBL/GenBank/DDBJ databases">
        <title>Novel microbial lineages endemic to geothermal iron-oxide mats fill important gaps in the evolutionary history of Archaea.</title>
        <authorList>
            <person name="Jay Z.J."/>
            <person name="Beam J.P."/>
            <person name="Dlakic M."/>
            <person name="Rusch D.B."/>
            <person name="Kozubal M.A."/>
            <person name="Inskeep W.P."/>
        </authorList>
    </citation>
    <scope>NUCLEOTIDE SEQUENCE [LARGE SCALE GENOMIC DNA]</scope>
    <source>
        <strain evidence="2">ECH_B_2</strain>
    </source>
</reference>
<comment type="caution">
    <text evidence="2">The sequence shown here is derived from an EMBL/GenBank/DDBJ whole genome shotgun (WGS) entry which is preliminary data.</text>
</comment>
<keyword evidence="1" id="KW-0472">Membrane</keyword>
<dbReference type="Proteomes" id="UP000241284">
    <property type="component" value="Unassembled WGS sequence"/>
</dbReference>
<accession>A0A2R6B3Y6</accession>
<keyword evidence="1" id="KW-1133">Transmembrane helix</keyword>
<proteinExistence type="predicted"/>
<dbReference type="EMBL" id="NEXH01000051">
    <property type="protein sequence ID" value="PSN93359.1"/>
    <property type="molecule type" value="Genomic_DNA"/>
</dbReference>
<keyword evidence="1" id="KW-0812">Transmembrane</keyword>
<evidence type="ECO:0000313" key="2">
    <source>
        <dbReference type="EMBL" id="PSN93359.1"/>
    </source>
</evidence>
<protein>
    <submittedName>
        <fullName evidence="2">Uncharacterized protein</fullName>
    </submittedName>
</protein>
<gene>
    <name evidence="2" type="ORF">B9Q06_12155</name>
</gene>
<evidence type="ECO:0000313" key="3">
    <source>
        <dbReference type="Proteomes" id="UP000241284"/>
    </source>
</evidence>